<feature type="domain" description="PiggyBac transposable element-derived protein" evidence="1">
    <location>
        <begin position="24"/>
        <end position="327"/>
    </location>
</feature>
<accession>A0A9W6TZP5</accession>
<organism evidence="2 3">
    <name type="scientific">Phytophthora fragariaefolia</name>
    <dbReference type="NCBI Taxonomy" id="1490495"/>
    <lineage>
        <taxon>Eukaryota</taxon>
        <taxon>Sar</taxon>
        <taxon>Stramenopiles</taxon>
        <taxon>Oomycota</taxon>
        <taxon>Peronosporomycetes</taxon>
        <taxon>Peronosporales</taxon>
        <taxon>Peronosporaceae</taxon>
        <taxon>Phytophthora</taxon>
    </lineage>
</organism>
<comment type="caution">
    <text evidence="2">The sequence shown here is derived from an EMBL/GenBank/DDBJ whole genome shotgun (WGS) entry which is preliminary data.</text>
</comment>
<evidence type="ECO:0000313" key="2">
    <source>
        <dbReference type="EMBL" id="GMF22401.1"/>
    </source>
</evidence>
<evidence type="ECO:0000259" key="1">
    <source>
        <dbReference type="Pfam" id="PF13843"/>
    </source>
</evidence>
<name>A0A9W6TZP5_9STRA</name>
<dbReference type="InterPro" id="IPR029526">
    <property type="entry name" value="PGBD"/>
</dbReference>
<keyword evidence="3" id="KW-1185">Reference proteome</keyword>
<dbReference type="PANTHER" id="PTHR46599">
    <property type="entry name" value="PIGGYBAC TRANSPOSABLE ELEMENT-DERIVED PROTEIN 4"/>
    <property type="match status" value="1"/>
</dbReference>
<dbReference type="Pfam" id="PF13843">
    <property type="entry name" value="DDE_Tnp_1_7"/>
    <property type="match status" value="1"/>
</dbReference>
<dbReference type="AlphaFoldDB" id="A0A9W6TZP5"/>
<gene>
    <name evidence="2" type="ORF">Pfra01_000328000</name>
</gene>
<evidence type="ECO:0000313" key="3">
    <source>
        <dbReference type="Proteomes" id="UP001165121"/>
    </source>
</evidence>
<sequence length="359" mass="41239">MLCPHKRSFSAHWSMVEDGAVPAGSFGRYMTRDRCQKIMRDLHFVDNETAENRRDKLWKLRHVVDRIQERFLAGWSLPSIFTFDEGVLPATSKRNTTRMFMSDKPHRYGSKLFMTCDAKTSYCHRFEVYVGKRADASGTEDEVVYKTGAATVVRNLKVVLGDPSRHKWHAVVIDRYYSSVLLAVELLNMNVYVVDTVMTNRLGIDQNIKTKCKTRPASIPHGTFSFSRSTAIPSLLTYIWWDRKPDYYLCTGSVMAESSIERKVKRVGPICEPCPAAVNDYQNWMGGVDRHDQLRLQSHSLQMSTKFNKYYKSLFLGFLDLVMVNAYLSHKEGAKIKKTVAMRRSEWFSVLAAPATQSR</sequence>
<dbReference type="EMBL" id="BSXT01000250">
    <property type="protein sequence ID" value="GMF22401.1"/>
    <property type="molecule type" value="Genomic_DNA"/>
</dbReference>
<dbReference type="OrthoDB" id="117873at2759"/>
<dbReference type="Proteomes" id="UP001165121">
    <property type="component" value="Unassembled WGS sequence"/>
</dbReference>
<proteinExistence type="predicted"/>
<dbReference type="PANTHER" id="PTHR46599:SF3">
    <property type="entry name" value="PIGGYBAC TRANSPOSABLE ELEMENT-DERIVED PROTEIN 4"/>
    <property type="match status" value="1"/>
</dbReference>
<reference evidence="2" key="1">
    <citation type="submission" date="2023-04" db="EMBL/GenBank/DDBJ databases">
        <title>Phytophthora fragariaefolia NBRC 109709.</title>
        <authorList>
            <person name="Ichikawa N."/>
            <person name="Sato H."/>
            <person name="Tonouchi N."/>
        </authorList>
    </citation>
    <scope>NUCLEOTIDE SEQUENCE</scope>
    <source>
        <strain evidence="2">NBRC 109709</strain>
    </source>
</reference>
<protein>
    <submittedName>
        <fullName evidence="2">Unnamed protein product</fullName>
    </submittedName>
</protein>